<dbReference type="EMBL" id="JBHTBX010000001">
    <property type="protein sequence ID" value="MFC7433295.1"/>
    <property type="molecule type" value="Genomic_DNA"/>
</dbReference>
<evidence type="ECO:0000259" key="3">
    <source>
        <dbReference type="Pfam" id="PF18763"/>
    </source>
</evidence>
<accession>A0ABW2R4F5</accession>
<feature type="compositionally biased region" description="Polar residues" evidence="2">
    <location>
        <begin position="476"/>
        <end position="490"/>
    </location>
</feature>
<dbReference type="Pfam" id="PF18763">
    <property type="entry name" value="ddrB-ParB"/>
    <property type="match status" value="2"/>
</dbReference>
<feature type="region of interest" description="Disordered" evidence="2">
    <location>
        <begin position="2386"/>
        <end position="2405"/>
    </location>
</feature>
<dbReference type="Pfam" id="PF18857">
    <property type="entry name" value="LPD38"/>
    <property type="match status" value="1"/>
</dbReference>
<feature type="region of interest" description="Disordered" evidence="2">
    <location>
        <begin position="1081"/>
        <end position="1110"/>
    </location>
</feature>
<feature type="coiled-coil region" evidence="1">
    <location>
        <begin position="2250"/>
        <end position="2277"/>
    </location>
</feature>
<feature type="region of interest" description="Disordered" evidence="2">
    <location>
        <begin position="475"/>
        <end position="536"/>
    </location>
</feature>
<dbReference type="Pfam" id="PF18796">
    <property type="entry name" value="LPD1"/>
    <property type="match status" value="1"/>
</dbReference>
<protein>
    <submittedName>
        <fullName evidence="6">LPD38 domain-containing protein</fullName>
    </submittedName>
</protein>
<feature type="domain" description="Large polyvalent protein associated" evidence="5">
    <location>
        <begin position="2760"/>
        <end position="2955"/>
    </location>
</feature>
<keyword evidence="1" id="KW-0175">Coiled coil</keyword>
<feature type="compositionally biased region" description="Low complexity" evidence="2">
    <location>
        <begin position="317"/>
        <end position="340"/>
    </location>
</feature>
<reference evidence="7" key="1">
    <citation type="journal article" date="2019" name="Int. J. Syst. Evol. Microbiol.">
        <title>The Global Catalogue of Microorganisms (GCM) 10K type strain sequencing project: providing services to taxonomists for standard genome sequencing and annotation.</title>
        <authorList>
            <consortium name="The Broad Institute Genomics Platform"/>
            <consortium name="The Broad Institute Genome Sequencing Center for Infectious Disease"/>
            <person name="Wu L."/>
            <person name="Ma J."/>
        </authorList>
    </citation>
    <scope>NUCLEOTIDE SEQUENCE [LARGE SCALE GENOMIC DNA]</scope>
    <source>
        <strain evidence="7">CCUG 54518</strain>
    </source>
</reference>
<dbReference type="InterPro" id="IPR041398">
    <property type="entry name" value="DdrB_dom"/>
</dbReference>
<evidence type="ECO:0000256" key="1">
    <source>
        <dbReference type="SAM" id="Coils"/>
    </source>
</evidence>
<dbReference type="InterPro" id="IPR040561">
    <property type="entry name" value="LPD38"/>
</dbReference>
<feature type="region of interest" description="Disordered" evidence="2">
    <location>
        <begin position="1719"/>
        <end position="1740"/>
    </location>
</feature>
<dbReference type="InterPro" id="IPR041047">
    <property type="entry name" value="LPD1"/>
</dbReference>
<feature type="compositionally biased region" description="Basic and acidic residues" evidence="2">
    <location>
        <begin position="1423"/>
        <end position="1435"/>
    </location>
</feature>
<feature type="region of interest" description="Disordered" evidence="2">
    <location>
        <begin position="2105"/>
        <end position="2134"/>
    </location>
</feature>
<evidence type="ECO:0000256" key="2">
    <source>
        <dbReference type="SAM" id="MobiDB-lite"/>
    </source>
</evidence>
<sequence length="3069" mass="331694">MGFISLDELEQGQQQTPVADAQPLEPMGFVPIERERTWGEAAKDTAVQLAEGVNTIAGAVPNLVAPEGNVAGFFRENADFWRDKQSDPLKKKMARADEAITAAGEDGVIAQVAEAASQYFSDPALAARFVVTNLPSMIPGIGAAKLTQAAALAKGASLARAAQVATTAAGATNAVLNAGGARGEAFEDIKRTLVQQGYTVREAEELAIKDSRVVAAVGGLTGFISGKTGLEGSVVGKAGAGSAVRAGGRAFVAELAGEQLEEVTPKVTTNVQASRYDGRSIGKDVGRTIVETGIGSGPGAVVAGGTTGLNVIRSQPGAQQAGTPTGSAAQAGAPADGSAGFTPVASEPSGSASISEAVQPAPPTAPKVAALAPLDVRLAELELLAQSRDLTDQELTEAQDLVRQLDEADPLGDQPGMTGPGEEATPGADELDPLSAASPEPAESQGASDAGPEVLSEGPMAPVLAEPGLASVDVEQVTQSQPDPALQQQPGADATPVPEQSSNPDRIGFTALTDQSVSQSSMSLSGPTGQVQTAPTVQALQNRDRSRAASVAQMADIARNPDYMRLATSRTPDAGAPMVFAVGDELVKIPQGNGGRTDVAVMSDGQRVPFRYAVVDASSVEPSNFVDGRSNPAFSANVIGTLKALNNGRTAGLRAAYEEGTAEQYRAELIADAQAHGVPVEAIQRTPNPILVRVYSEQSNTPDMAAKSQGQGLGMSPAELAVQDASLINSGALAVLQPGDLSSAANRDFVRTFIGRVQQVGQDVAGMMTADGTLSPAGRQRMQAALMQAAYGDAELVGELFDSLDTDIKSIGEALKAAAGEWANLRDSARQGVINPAADITDNLMQAVNLVRRARRDRTSLYDLTRQPDLMTGQTPDPITVGALRMFYGGSYLVRALGRDAMISMLRDYARSAMATTAGADMFGEQVTPGQILAGFENQGVLNAQDPAQDRGRAPDGGQVAVRGPDATREPEQRYGGDEGSAGAVRPGRSGAVEPAGSSQPGDTGGQPEAADQPVAADLELLRREALPIARTGAFAKHGLSFEERGQQTAVMFKGQEIARLDGAGSRANIVKAIQSAIAGNTPQAQSSQPAVRAPKAKAAKTPTAEVRPEEPRIADVGEQLYANRRNFTGRGLKWDDVQDLNDTLKLKEVTKAKVWPRPDYEQLVTDGMPPVVARLVKQVYDGISAGPTVRSSTPPTDADLQRYIDTLSKVREGLFSFVKDRQRVAAFAQGVLATIKRDASAIGPVSVIDLARETMDPQGVATVLLRQVWPDQFADGVPTMGRFRRGSDAHQDLAIIGGNKALAAMQFTRPDLSKWVADLGKGWPAKREAWQVQGYRVLGPDEYVLDRYDGARGTVHYIRPVQGRGSWSRAEPFTGGKFALVLDSGSFAQEFDTREAAIEAAREKVKRSTSGGQDIRGTNIAEAERVGPARRQDGEDVTPQGLMDTFGFRGVNFGREGWIKQAERQEYLNQAYDGLLDLAEILGVPPKAMSLNGKLGIAFGAQGKGKFAAHFVPGYNEINLTKTKGAGTLAHEWGHGFDHYFATLAGLEKDAEPFLSEHANKGDTTDRMVFEDGRYVSKKGIPTFGDGIRPEIVMAFRAIYQAMEKRNESPGEAQARRAMAKESAAKRLKQWLRVARGKIEDSAASNKADLLAEFDQHAEKLREGDTGDGYEQAGKQVFSARVAAVRNLIKDATGRVWSLDESNGLEASASYVRSLAGKEDADATHEPQKVSSQYKRDSVAMDREKGGKAYWSTPTEMFARAFELYVHDKLSQRGQRNTFLTDAEQRAATPVQVDDTTSAMGRASGAKRDLYLYPVGQERQTLRDAFDSLIGQIQTRETEQGVAMFNRKDDTYTDQNGTDTQPTAQDLADIEALEAIVDDGNRGAIDAGRSRRARDVRPFRWVRLPDGDGLADIASAFGKRVVGFDVPAGVLSREFGFFNGVTRPGRDNRIFINAKSDRPQLAVLGHEMGHQLKRQRPDLYDDLVAAIRPYVRAKEYGTEFAASSVARFSYPQGATAEQRDAAVREEFIGEILSDGFMDKGFWRAVGDHNPSLLQSLVGFIGGLIDQIKAAVGYAPRTARYLTDFDRVMQIAGQVMAEYGLDSATARMDSTPDGAPRFQRNDQDEQTQPSTEQQNVWTRAKAKVQELTSPAAIDRLLYEFQDKLIDLRRLRDHIKALGGTVTDLNDAYLGEELYHKRLAKRTADFLDKELKPLLGELRARAVSLPEFEQYLHARHAPEANRVLAQRNPNRTILEANRQKAAKAVRDLETQLQRAKTQGSATTAIEEALQLAREDAAMWRGAQAFTGTEDERLSLSGMSDAQAKAFIDALAPRKRQHMQELAALVDKIQAKTLDDLEAYGLMDKATLNAWRSSYQFYVPLHRDEARPESDRHPIGQGFSVKGTGVKSRVGSNEKVTNILAHIAMQREAVLTRGEKNNVVKKLYLMAAQNPDDEFWVLDAPPRVKTVDPRNGTVRTTIDPTYKHRPNVVMVRIAGRDKSIVFNEHNPSAVRLAESMKNLDIGDLHVVVGLAAKGTRWFASVNTQYNPIFGLINFARDVQAGLLNLSTTPLAGKQKDVAKHVMTAMRAIYRQRRGKASRNGQWTALWEEFENVGGTTGYRDLFSDADDRAKALVRDLQALDRGQVSKAAHAVVDWLSDYNEVMENAVRLAAYKVATDQGMSKEQAASLAKNLTVNFNRKGRQTRELGALYAFFNAALQGTTRMVETLRGPIGKRIMYGGVALGAINALIGMAMMGAGDDDEADNWEKIPEFVKERSIVIPLGREDYLTIPMPLGFHVFPNIGRLAVEFAFGDDQKSLGSRLGDVLSILVDAFNPLGGAQNLGQMVSPTVIDPVVALMQNRDWTGRPIYREDFSDLDPTPGFTRTKDSASSVSRAMAEAINTITGGSEYRPGAWSPTPDQIDYVFGQLTGGLGRELIKVNQTLTSAVTGDELPPYKVPLMGRLYGNTRGTAGQSEQYYENLRQINEAERELKGRQRKGDAAEVFMQREPMTGVISLANQVDRRIRELRKERSELVEDKGPGYQTWVRDIDMRIAQAMAELNNEVTRVRREAAK</sequence>
<evidence type="ECO:0000313" key="7">
    <source>
        <dbReference type="Proteomes" id="UP001596495"/>
    </source>
</evidence>
<dbReference type="RefSeq" id="WP_382253439.1">
    <property type="nucleotide sequence ID" value="NZ_JBHTBX010000001.1"/>
</dbReference>
<feature type="compositionally biased region" description="Polar residues" evidence="2">
    <location>
        <begin position="526"/>
        <end position="536"/>
    </location>
</feature>
<feature type="region of interest" description="Disordered" evidence="2">
    <location>
        <begin position="946"/>
        <end position="1011"/>
    </location>
</feature>
<feature type="compositionally biased region" description="Polar residues" evidence="2">
    <location>
        <begin position="1081"/>
        <end position="1090"/>
    </location>
</feature>
<keyword evidence="7" id="KW-1185">Reference proteome</keyword>
<feature type="compositionally biased region" description="Low complexity" evidence="2">
    <location>
        <begin position="516"/>
        <end position="525"/>
    </location>
</feature>
<evidence type="ECO:0000313" key="6">
    <source>
        <dbReference type="EMBL" id="MFC7433295.1"/>
    </source>
</evidence>
<feature type="region of interest" description="Disordered" evidence="2">
    <location>
        <begin position="1405"/>
        <end position="1441"/>
    </location>
</feature>
<evidence type="ECO:0000259" key="5">
    <source>
        <dbReference type="Pfam" id="PF18857"/>
    </source>
</evidence>
<organism evidence="6 7">
    <name type="scientific">Hydrogenophaga bisanensis</name>
    <dbReference type="NCBI Taxonomy" id="439611"/>
    <lineage>
        <taxon>Bacteria</taxon>
        <taxon>Pseudomonadati</taxon>
        <taxon>Pseudomonadota</taxon>
        <taxon>Betaproteobacteria</taxon>
        <taxon>Burkholderiales</taxon>
        <taxon>Comamonadaceae</taxon>
        <taxon>Hydrogenophaga</taxon>
    </lineage>
</organism>
<feature type="domain" description="DdrB-like" evidence="3">
    <location>
        <begin position="645"/>
        <end position="695"/>
    </location>
</feature>
<proteinExistence type="predicted"/>
<feature type="domain" description="DdrB-like" evidence="3">
    <location>
        <begin position="533"/>
        <end position="594"/>
    </location>
</feature>
<evidence type="ECO:0000259" key="4">
    <source>
        <dbReference type="Pfam" id="PF18796"/>
    </source>
</evidence>
<name>A0ABW2R4F5_9BURK</name>
<feature type="region of interest" description="Disordered" evidence="2">
    <location>
        <begin position="316"/>
        <end position="361"/>
    </location>
</feature>
<feature type="domain" description="Large polyvalent protein-associated" evidence="4">
    <location>
        <begin position="1745"/>
        <end position="1837"/>
    </location>
</feature>
<gene>
    <name evidence="6" type="ORF">ACFQNJ_02080</name>
</gene>
<comment type="caution">
    <text evidence="6">The sequence shown here is derived from an EMBL/GenBank/DDBJ whole genome shotgun (WGS) entry which is preliminary data.</text>
</comment>
<feature type="compositionally biased region" description="Basic and acidic residues" evidence="2">
    <location>
        <begin position="966"/>
        <end position="977"/>
    </location>
</feature>
<dbReference type="Proteomes" id="UP001596495">
    <property type="component" value="Unassembled WGS sequence"/>
</dbReference>
<feature type="region of interest" description="Disordered" evidence="2">
    <location>
        <begin position="408"/>
        <end position="459"/>
    </location>
</feature>